<keyword evidence="1" id="KW-0119">Carbohydrate metabolism</keyword>
<dbReference type="KEGG" id="mdb:OVN18_01995"/>
<organism evidence="4 5">
    <name type="scientific">Microcella daejeonensis</name>
    <dbReference type="NCBI Taxonomy" id="2994971"/>
    <lineage>
        <taxon>Bacteria</taxon>
        <taxon>Bacillati</taxon>
        <taxon>Actinomycetota</taxon>
        <taxon>Actinomycetes</taxon>
        <taxon>Micrococcales</taxon>
        <taxon>Microbacteriaceae</taxon>
        <taxon>Microcella</taxon>
    </lineage>
</organism>
<feature type="compositionally biased region" description="Pro residues" evidence="2">
    <location>
        <begin position="273"/>
        <end position="288"/>
    </location>
</feature>
<dbReference type="InterPro" id="IPR013022">
    <property type="entry name" value="Xyl_isomerase-like_TIM-brl"/>
</dbReference>
<proteinExistence type="predicted"/>
<evidence type="ECO:0000313" key="4">
    <source>
        <dbReference type="EMBL" id="WAB81816.1"/>
    </source>
</evidence>
<dbReference type="InterPro" id="IPR036237">
    <property type="entry name" value="Xyl_isomerase-like_sf"/>
</dbReference>
<dbReference type="Gene3D" id="3.20.20.150">
    <property type="entry name" value="Divalent-metal-dependent TIM barrel enzymes"/>
    <property type="match status" value="1"/>
</dbReference>
<dbReference type="AlphaFoldDB" id="A0A9E8S9S3"/>
<dbReference type="Proteomes" id="UP001164706">
    <property type="component" value="Chromosome"/>
</dbReference>
<dbReference type="RefSeq" id="WP_267781607.1">
    <property type="nucleotide sequence ID" value="NZ_CP113089.1"/>
</dbReference>
<gene>
    <name evidence="4" type="ORF">OVN18_01995</name>
</gene>
<name>A0A9E8S9S3_9MICO</name>
<evidence type="ECO:0000259" key="3">
    <source>
        <dbReference type="Pfam" id="PF01261"/>
    </source>
</evidence>
<dbReference type="Pfam" id="PF01261">
    <property type="entry name" value="AP_endonuc_2"/>
    <property type="match status" value="1"/>
</dbReference>
<evidence type="ECO:0000313" key="5">
    <source>
        <dbReference type="Proteomes" id="UP001164706"/>
    </source>
</evidence>
<dbReference type="GO" id="GO:0016853">
    <property type="term" value="F:isomerase activity"/>
    <property type="evidence" value="ECO:0007669"/>
    <property type="project" value="UniProtKB-KW"/>
</dbReference>
<evidence type="ECO:0000256" key="1">
    <source>
        <dbReference type="ARBA" id="ARBA00023277"/>
    </source>
</evidence>
<accession>A0A9E8S9S3</accession>
<sequence length="288" mass="30944">MARIGMGTTSVLPRRLEPAFRLARDAGFDGIEVMVTSDPATQSARTIGALSSRFGMPVLSIHAPVLFFSALAFGRDPRGKLDRAARLAAELGATTVVAHPPWRWQGRWAVRFEAAVAEIAERHQVVVAVENMFPVAAGGRAREAFAPHWNPAELAVDRRVLDVSHATMAGRSALELAEQWGERLHHVHLCDAAAPDAGGRLHDAHLVPGRGGQPVAALLRHLAASGFTGDVVAEINTRHCGRDDAARLAELRETVAFAHEHLRRGATRRTPPDAGPPRSGPPRSGPPR</sequence>
<dbReference type="InterPro" id="IPR050312">
    <property type="entry name" value="IolE/XylAMocC-like"/>
</dbReference>
<protein>
    <submittedName>
        <fullName evidence="4">Sugar phosphate isomerase/epimerase</fullName>
    </submittedName>
</protein>
<dbReference type="SUPFAM" id="SSF51658">
    <property type="entry name" value="Xylose isomerase-like"/>
    <property type="match status" value="1"/>
</dbReference>
<reference evidence="4" key="1">
    <citation type="submission" date="2022-11" db="EMBL/GenBank/DDBJ databases">
        <title>Description of Microcella daejonensis nov. sp, isolated from riverside soil.</title>
        <authorList>
            <person name="Molina K.M."/>
            <person name="Kim S.B."/>
        </authorList>
    </citation>
    <scope>NUCLEOTIDE SEQUENCE</scope>
    <source>
        <strain evidence="4">MMS21-STM12</strain>
    </source>
</reference>
<evidence type="ECO:0000256" key="2">
    <source>
        <dbReference type="SAM" id="MobiDB-lite"/>
    </source>
</evidence>
<dbReference type="PANTHER" id="PTHR12110:SF47">
    <property type="match status" value="1"/>
</dbReference>
<keyword evidence="5" id="KW-1185">Reference proteome</keyword>
<dbReference type="EMBL" id="CP113089">
    <property type="protein sequence ID" value="WAB81816.1"/>
    <property type="molecule type" value="Genomic_DNA"/>
</dbReference>
<feature type="region of interest" description="Disordered" evidence="2">
    <location>
        <begin position="260"/>
        <end position="288"/>
    </location>
</feature>
<feature type="domain" description="Xylose isomerase-like TIM barrel" evidence="3">
    <location>
        <begin position="20"/>
        <end position="247"/>
    </location>
</feature>
<keyword evidence="4" id="KW-0413">Isomerase</keyword>
<dbReference type="PANTHER" id="PTHR12110">
    <property type="entry name" value="HYDROXYPYRUVATE ISOMERASE"/>
    <property type="match status" value="1"/>
</dbReference>